<organism evidence="2">
    <name type="scientific">Anopheles sinensis</name>
    <name type="common">Mosquito</name>
    <dbReference type="NCBI Taxonomy" id="74873"/>
    <lineage>
        <taxon>Eukaryota</taxon>
        <taxon>Metazoa</taxon>
        <taxon>Ecdysozoa</taxon>
        <taxon>Arthropoda</taxon>
        <taxon>Hexapoda</taxon>
        <taxon>Insecta</taxon>
        <taxon>Pterygota</taxon>
        <taxon>Neoptera</taxon>
        <taxon>Endopterygota</taxon>
        <taxon>Diptera</taxon>
        <taxon>Nematocera</taxon>
        <taxon>Culicoidea</taxon>
        <taxon>Culicidae</taxon>
        <taxon>Anophelinae</taxon>
        <taxon>Anopheles</taxon>
    </lineage>
</organism>
<evidence type="ECO:0000313" key="3">
    <source>
        <dbReference type="EnsemblMetazoa" id="ASIC011357-PA"/>
    </source>
</evidence>
<dbReference type="EMBL" id="KE525259">
    <property type="protein sequence ID" value="KFB43545.1"/>
    <property type="molecule type" value="Genomic_DNA"/>
</dbReference>
<feature type="compositionally biased region" description="Basic and acidic residues" evidence="1">
    <location>
        <begin position="31"/>
        <end position="40"/>
    </location>
</feature>
<keyword evidence="4" id="KW-1185">Reference proteome</keyword>
<accession>A0A084W001</accession>
<proteinExistence type="predicted"/>
<dbReference type="Proteomes" id="UP000030765">
    <property type="component" value="Unassembled WGS sequence"/>
</dbReference>
<sequence length="148" mass="16611">MSEFSCEIDAIAKIIAQFAAVLLKCSQHGNTTDKSKRLDRPNSPINLSDDKPMHGFQPGAVVKTAIRKKSNSPVRREGKIPDFLPFRVSIDRETKYRSKNQRTKNQTVDREQEESWSSLADGYDAGNESTEQNSSGATWWQTLKNGHG</sequence>
<reference evidence="2 4" key="1">
    <citation type="journal article" date="2014" name="BMC Genomics">
        <title>Genome sequence of Anopheles sinensis provides insight into genetics basis of mosquito competence for malaria parasites.</title>
        <authorList>
            <person name="Zhou D."/>
            <person name="Zhang D."/>
            <person name="Ding G."/>
            <person name="Shi L."/>
            <person name="Hou Q."/>
            <person name="Ye Y."/>
            <person name="Xu Y."/>
            <person name="Zhou H."/>
            <person name="Xiong C."/>
            <person name="Li S."/>
            <person name="Yu J."/>
            <person name="Hong S."/>
            <person name="Yu X."/>
            <person name="Zou P."/>
            <person name="Chen C."/>
            <person name="Chang X."/>
            <person name="Wang W."/>
            <person name="Lv Y."/>
            <person name="Sun Y."/>
            <person name="Ma L."/>
            <person name="Shen B."/>
            <person name="Zhu C."/>
        </authorList>
    </citation>
    <scope>NUCLEOTIDE SEQUENCE [LARGE SCALE GENOMIC DNA]</scope>
</reference>
<gene>
    <name evidence="2" type="ORF">ZHAS_00011357</name>
</gene>
<feature type="compositionally biased region" description="Polar residues" evidence="1">
    <location>
        <begin position="127"/>
        <end position="148"/>
    </location>
</feature>
<dbReference type="VEuPathDB" id="VectorBase:ASIC011357"/>
<reference evidence="3" key="2">
    <citation type="submission" date="2020-05" db="UniProtKB">
        <authorList>
            <consortium name="EnsemblMetazoa"/>
        </authorList>
    </citation>
    <scope>IDENTIFICATION</scope>
</reference>
<evidence type="ECO:0000256" key="1">
    <source>
        <dbReference type="SAM" id="MobiDB-lite"/>
    </source>
</evidence>
<feature type="region of interest" description="Disordered" evidence="1">
    <location>
        <begin position="94"/>
        <end position="148"/>
    </location>
</feature>
<dbReference type="AlphaFoldDB" id="A0A084W001"/>
<protein>
    <submittedName>
        <fullName evidence="2 3">Uncharacterized protein</fullName>
    </submittedName>
</protein>
<name>A0A084W001_ANOSI</name>
<evidence type="ECO:0000313" key="4">
    <source>
        <dbReference type="Proteomes" id="UP000030765"/>
    </source>
</evidence>
<dbReference type="EnsemblMetazoa" id="ASIC011357-RA">
    <property type="protein sequence ID" value="ASIC011357-PA"/>
    <property type="gene ID" value="ASIC011357"/>
</dbReference>
<feature type="region of interest" description="Disordered" evidence="1">
    <location>
        <begin position="29"/>
        <end position="56"/>
    </location>
</feature>
<dbReference type="EMBL" id="ATLV01019062">
    <property type="status" value="NOT_ANNOTATED_CDS"/>
    <property type="molecule type" value="Genomic_DNA"/>
</dbReference>
<evidence type="ECO:0000313" key="2">
    <source>
        <dbReference type="EMBL" id="KFB43545.1"/>
    </source>
</evidence>